<dbReference type="OrthoDB" id="5987895at2759"/>
<evidence type="ECO:0000313" key="4">
    <source>
        <dbReference type="Proteomes" id="UP000225706"/>
    </source>
</evidence>
<dbReference type="Pfam" id="PF20700">
    <property type="entry name" value="Mutator"/>
    <property type="match status" value="1"/>
</dbReference>
<proteinExistence type="predicted"/>
<feature type="signal peptide" evidence="1">
    <location>
        <begin position="1"/>
        <end position="24"/>
    </location>
</feature>
<accession>A0A2B4R8R2</accession>
<comment type="caution">
    <text evidence="3">The sequence shown here is derived from an EMBL/GenBank/DDBJ whole genome shotgun (WGS) entry which is preliminary data.</text>
</comment>
<dbReference type="InterPro" id="IPR036397">
    <property type="entry name" value="RNaseH_sf"/>
</dbReference>
<dbReference type="Proteomes" id="UP000225706">
    <property type="component" value="Unassembled WGS sequence"/>
</dbReference>
<dbReference type="Gene3D" id="3.30.420.10">
    <property type="entry name" value="Ribonuclease H-like superfamily/Ribonuclease H"/>
    <property type="match status" value="1"/>
</dbReference>
<keyword evidence="1" id="KW-0732">Signal</keyword>
<organism evidence="3 4">
    <name type="scientific">Stylophora pistillata</name>
    <name type="common">Smooth cauliflower coral</name>
    <dbReference type="NCBI Taxonomy" id="50429"/>
    <lineage>
        <taxon>Eukaryota</taxon>
        <taxon>Metazoa</taxon>
        <taxon>Cnidaria</taxon>
        <taxon>Anthozoa</taxon>
        <taxon>Hexacorallia</taxon>
        <taxon>Scleractinia</taxon>
        <taxon>Astrocoeniina</taxon>
        <taxon>Pocilloporidae</taxon>
        <taxon>Stylophora</taxon>
    </lineage>
</organism>
<name>A0A2B4R8R2_STYPI</name>
<evidence type="ECO:0000313" key="3">
    <source>
        <dbReference type="EMBL" id="PFX12665.1"/>
    </source>
</evidence>
<reference evidence="4" key="1">
    <citation type="journal article" date="2017" name="bioRxiv">
        <title>Comparative analysis of the genomes of Stylophora pistillata and Acropora digitifera provides evidence for extensive differences between species of corals.</title>
        <authorList>
            <person name="Voolstra C.R."/>
            <person name="Li Y."/>
            <person name="Liew Y.J."/>
            <person name="Baumgarten S."/>
            <person name="Zoccola D."/>
            <person name="Flot J.-F."/>
            <person name="Tambutte S."/>
            <person name="Allemand D."/>
            <person name="Aranda M."/>
        </authorList>
    </citation>
    <scope>NUCLEOTIDE SEQUENCE [LARGE SCALE GENOMIC DNA]</scope>
</reference>
<sequence length="440" mass="49219">MVTSLTRTIWYLLPVLTTWGGRNGGEVSTLRPDMLQSGAFQLVRSLTTQQNIKCAAPVIKLKRQENNQMTTTAEKNHSGSSKSMEPLAAVELFNKVTKSNVKFSIYSGDDDSMTESHLKQKVLFGEEKWSDTVHLKRSLTTRIYNLGQRSKFPNSSVLSPKVITYRVKFFTYCIAQNKGNATNMKSAIQSIVPHAVGDYTGCRETWFRYKKDPSHFCHRDLPYGKDLQGDSLQSALKSHFDEYSTHIVINRLAPAANSQRNEFLNSVLGSKDPKIRFYGGSENNDYLVSCSVSQGQHRFSFNTVTKPVCTMLAGHNAATFDIPILLRNGGENFIAELSSISSIQFADTLTLMKSFIKASTLPSKTQKVGSVKDAAEDLKYLDNHHQRLLSFRGKLYNPGHADSAIKQSIAEKIAGSGLRYEDLKNLYQRFGRKGLVCILN</sequence>
<gene>
    <name evidence="3" type="ORF">AWC38_SpisGene23337</name>
</gene>
<feature type="domain" description="Mutator-like transposase" evidence="2">
    <location>
        <begin position="65"/>
        <end position="204"/>
    </location>
</feature>
<dbReference type="EMBL" id="LSMT01001240">
    <property type="protein sequence ID" value="PFX12665.1"/>
    <property type="molecule type" value="Genomic_DNA"/>
</dbReference>
<evidence type="ECO:0000256" key="1">
    <source>
        <dbReference type="SAM" id="SignalP"/>
    </source>
</evidence>
<protein>
    <recommendedName>
        <fullName evidence="2">Mutator-like transposase domain-containing protein</fullName>
    </recommendedName>
</protein>
<keyword evidence="4" id="KW-1185">Reference proteome</keyword>
<dbReference type="GO" id="GO:0003676">
    <property type="term" value="F:nucleic acid binding"/>
    <property type="evidence" value="ECO:0007669"/>
    <property type="project" value="InterPro"/>
</dbReference>
<dbReference type="AlphaFoldDB" id="A0A2B4R8R2"/>
<dbReference type="InterPro" id="IPR049012">
    <property type="entry name" value="Mutator_transp_dom"/>
</dbReference>
<evidence type="ECO:0000259" key="2">
    <source>
        <dbReference type="Pfam" id="PF20700"/>
    </source>
</evidence>
<feature type="chain" id="PRO_5012089399" description="Mutator-like transposase domain-containing protein" evidence="1">
    <location>
        <begin position="25"/>
        <end position="440"/>
    </location>
</feature>